<keyword evidence="3" id="KW-1185">Reference proteome</keyword>
<feature type="transmembrane region" description="Helical" evidence="1">
    <location>
        <begin position="21"/>
        <end position="39"/>
    </location>
</feature>
<dbReference type="Pfam" id="PF04286">
    <property type="entry name" value="DUF445"/>
    <property type="match status" value="1"/>
</dbReference>
<protein>
    <submittedName>
        <fullName evidence="2">Membrane protein</fullName>
    </submittedName>
</protein>
<keyword evidence="1" id="KW-1133">Transmembrane helix</keyword>
<organism evidence="2 3">
    <name type="scientific">Kerstersia gyiorum</name>
    <dbReference type="NCBI Taxonomy" id="206506"/>
    <lineage>
        <taxon>Bacteria</taxon>
        <taxon>Pseudomonadati</taxon>
        <taxon>Pseudomonadota</taxon>
        <taxon>Betaproteobacteria</taxon>
        <taxon>Burkholderiales</taxon>
        <taxon>Alcaligenaceae</taxon>
        <taxon>Kerstersia</taxon>
    </lineage>
</organism>
<dbReference type="AlphaFoldDB" id="A0A171KNF2"/>
<dbReference type="PANTHER" id="PTHR38442">
    <property type="entry name" value="INNER MEMBRANE PROTEIN-RELATED"/>
    <property type="match status" value="1"/>
</dbReference>
<evidence type="ECO:0000256" key="1">
    <source>
        <dbReference type="SAM" id="Phobius"/>
    </source>
</evidence>
<sequence length="430" mass="47431">MTDSAALEQQNRTLRRMKRRALGLLALTLAGFITSHLMGGQGGWAWLRAFCEAATVGALADWFAVVALFRHPLGVPLPHTAIIPNKKERIGDSLAVFVRDHFLAPETLLEKLKLFDPAARLGTWLAEPAQRERLGAGLRQTALQGLDLLDDKAVKAALTDSLRGYLLRWNAAGTASEILNLLTRDGRHQVLLDEALRQLGGYIGDEAVKQRISAMMVRYASREWPTLLKVVGAVTSVDELSGRLADRLARALLEEMQAVLEEPGHPLRRDYEAWVADYVRRLGSDPALAEQVDAMKQRLLAHGQVQAYIDGVWADIMALLRADLAAPDSAIGRHLEKALAGFGERLRDDDSLRDALNEHILSNAAKLADRLRDGVTEHISRTVRNWDERQLVQELERSVGSDLQYIRFSGTLVGGLIGLALHALVLLMAA</sequence>
<dbReference type="PANTHER" id="PTHR38442:SF1">
    <property type="entry name" value="INNER MEMBRANE PROTEIN"/>
    <property type="match status" value="1"/>
</dbReference>
<dbReference type="EMBL" id="LBNE01000015">
    <property type="protein sequence ID" value="KKO70419.1"/>
    <property type="molecule type" value="Genomic_DNA"/>
</dbReference>
<comment type="caution">
    <text evidence="2">The sequence shown here is derived from an EMBL/GenBank/DDBJ whole genome shotgun (WGS) entry which is preliminary data.</text>
</comment>
<dbReference type="PATRIC" id="fig|206506.3.peg.3455"/>
<evidence type="ECO:0000313" key="2">
    <source>
        <dbReference type="EMBL" id="KKO70419.1"/>
    </source>
</evidence>
<gene>
    <name evidence="2" type="ORF">AAV32_16225</name>
</gene>
<dbReference type="Proteomes" id="UP000078084">
    <property type="component" value="Unassembled WGS sequence"/>
</dbReference>
<name>A0A171KNF2_9BURK</name>
<keyword evidence="1" id="KW-0812">Transmembrane</keyword>
<accession>A0A171KNF2</accession>
<dbReference type="GO" id="GO:0005886">
    <property type="term" value="C:plasma membrane"/>
    <property type="evidence" value="ECO:0007669"/>
    <property type="project" value="TreeGrafter"/>
</dbReference>
<keyword evidence="1" id="KW-0472">Membrane</keyword>
<proteinExistence type="predicted"/>
<feature type="transmembrane region" description="Helical" evidence="1">
    <location>
        <begin position="405"/>
        <end position="429"/>
    </location>
</feature>
<evidence type="ECO:0000313" key="3">
    <source>
        <dbReference type="Proteomes" id="UP000078084"/>
    </source>
</evidence>
<dbReference type="RefSeq" id="WP_068374875.1">
    <property type="nucleotide sequence ID" value="NZ_LBNE01000015.1"/>
</dbReference>
<dbReference type="InterPro" id="IPR007383">
    <property type="entry name" value="DUF445"/>
</dbReference>
<reference evidence="2 3" key="1">
    <citation type="submission" date="2015-04" db="EMBL/GenBank/DDBJ databases">
        <title>Genome sequence of Kerstersia gyiorum CG1.</title>
        <authorList>
            <person name="Greninger A.L."/>
            <person name="Kozyreva V."/>
            <person name="Chaturvedi V."/>
        </authorList>
    </citation>
    <scope>NUCLEOTIDE SEQUENCE [LARGE SCALE GENOMIC DNA]</scope>
    <source>
        <strain evidence="2 3">CG1</strain>
    </source>
</reference>